<evidence type="ECO:0000313" key="2">
    <source>
        <dbReference type="Proteomes" id="UP000237347"/>
    </source>
</evidence>
<organism evidence="1 2">
    <name type="scientific">Quercus suber</name>
    <name type="common">Cork oak</name>
    <dbReference type="NCBI Taxonomy" id="58331"/>
    <lineage>
        <taxon>Eukaryota</taxon>
        <taxon>Viridiplantae</taxon>
        <taxon>Streptophyta</taxon>
        <taxon>Embryophyta</taxon>
        <taxon>Tracheophyta</taxon>
        <taxon>Spermatophyta</taxon>
        <taxon>Magnoliopsida</taxon>
        <taxon>eudicotyledons</taxon>
        <taxon>Gunneridae</taxon>
        <taxon>Pentapetalae</taxon>
        <taxon>rosids</taxon>
        <taxon>fabids</taxon>
        <taxon>Fagales</taxon>
        <taxon>Fagaceae</taxon>
        <taxon>Quercus</taxon>
    </lineage>
</organism>
<dbReference type="AlphaFoldDB" id="A0AAW0JD85"/>
<sequence>MEESASMEIQLATASINNEDQNTQNDELVIEIIEMVERPEIQSSKQCCIYKFLGVSLAQLEGNVKTSKAFCTGYHHDQDCVNARAKQIKTVNSTG</sequence>
<dbReference type="Proteomes" id="UP000237347">
    <property type="component" value="Unassembled WGS sequence"/>
</dbReference>
<proteinExistence type="predicted"/>
<dbReference type="EMBL" id="PKMF04000615">
    <property type="protein sequence ID" value="KAK7824031.1"/>
    <property type="molecule type" value="Genomic_DNA"/>
</dbReference>
<name>A0AAW0JD85_QUESU</name>
<accession>A0AAW0JD85</accession>
<reference evidence="1 2" key="1">
    <citation type="journal article" date="2018" name="Sci. Data">
        <title>The draft genome sequence of cork oak.</title>
        <authorList>
            <person name="Ramos A.M."/>
            <person name="Usie A."/>
            <person name="Barbosa P."/>
            <person name="Barros P.M."/>
            <person name="Capote T."/>
            <person name="Chaves I."/>
            <person name="Simoes F."/>
            <person name="Abreu I."/>
            <person name="Carrasquinho I."/>
            <person name="Faro C."/>
            <person name="Guimaraes J.B."/>
            <person name="Mendonca D."/>
            <person name="Nobrega F."/>
            <person name="Rodrigues L."/>
            <person name="Saibo N.J.M."/>
            <person name="Varela M.C."/>
            <person name="Egas C."/>
            <person name="Matos J."/>
            <person name="Miguel C.M."/>
            <person name="Oliveira M.M."/>
            <person name="Ricardo C.P."/>
            <person name="Goncalves S."/>
        </authorList>
    </citation>
    <scope>NUCLEOTIDE SEQUENCE [LARGE SCALE GENOMIC DNA]</scope>
    <source>
        <strain evidence="2">cv. HL8</strain>
    </source>
</reference>
<evidence type="ECO:0000313" key="1">
    <source>
        <dbReference type="EMBL" id="KAK7824031.1"/>
    </source>
</evidence>
<protein>
    <submittedName>
        <fullName evidence="1">Uncharacterized protein</fullName>
    </submittedName>
</protein>
<keyword evidence="2" id="KW-1185">Reference proteome</keyword>
<gene>
    <name evidence="1" type="ORF">CFP56_034922</name>
</gene>
<comment type="caution">
    <text evidence="1">The sequence shown here is derived from an EMBL/GenBank/DDBJ whole genome shotgun (WGS) entry which is preliminary data.</text>
</comment>